<dbReference type="Gene3D" id="3.10.450.50">
    <property type="match status" value="1"/>
</dbReference>
<organism evidence="1">
    <name type="scientific">marine metagenome</name>
    <dbReference type="NCBI Taxonomy" id="408172"/>
    <lineage>
        <taxon>unclassified sequences</taxon>
        <taxon>metagenomes</taxon>
        <taxon>ecological metagenomes</taxon>
    </lineage>
</organism>
<dbReference type="InterPro" id="IPR032710">
    <property type="entry name" value="NTF2-like_dom_sf"/>
</dbReference>
<reference evidence="1" key="1">
    <citation type="submission" date="2018-05" db="EMBL/GenBank/DDBJ databases">
        <authorList>
            <person name="Lanie J.A."/>
            <person name="Ng W.-L."/>
            <person name="Kazmierczak K.M."/>
            <person name="Andrzejewski T.M."/>
            <person name="Davidsen T.M."/>
            <person name="Wayne K.J."/>
            <person name="Tettelin H."/>
            <person name="Glass J.I."/>
            <person name="Rusch D."/>
            <person name="Podicherti R."/>
            <person name="Tsui H.-C.T."/>
            <person name="Winkler M.E."/>
        </authorList>
    </citation>
    <scope>NUCLEOTIDE SEQUENCE</scope>
</reference>
<name>A0A382RRC1_9ZZZZ</name>
<feature type="non-terminal residue" evidence="1">
    <location>
        <position position="1"/>
    </location>
</feature>
<evidence type="ECO:0000313" key="1">
    <source>
        <dbReference type="EMBL" id="SVD00206.1"/>
    </source>
</evidence>
<proteinExistence type="predicted"/>
<evidence type="ECO:0008006" key="2">
    <source>
        <dbReference type="Google" id="ProtNLM"/>
    </source>
</evidence>
<dbReference type="AlphaFoldDB" id="A0A382RRC1"/>
<gene>
    <name evidence="1" type="ORF">METZ01_LOCUS353060</name>
</gene>
<feature type="non-terminal residue" evidence="1">
    <location>
        <position position="48"/>
    </location>
</feature>
<accession>A0A382RRC1</accession>
<protein>
    <recommendedName>
        <fullName evidence="2">Ester cyclase</fullName>
    </recommendedName>
</protein>
<sequence length="48" mass="5142">VASGTSGISILTFAKGKIVDYYSMWDSLNLWRQLGVDPPQPPAADSST</sequence>
<dbReference type="EMBL" id="UINC01123614">
    <property type="protein sequence ID" value="SVD00206.1"/>
    <property type="molecule type" value="Genomic_DNA"/>
</dbReference>
<dbReference type="SUPFAM" id="SSF54427">
    <property type="entry name" value="NTF2-like"/>
    <property type="match status" value="1"/>
</dbReference>